<dbReference type="RefSeq" id="XP_043128878.1">
    <property type="nucleotide sequence ID" value="XM_043272943.1"/>
</dbReference>
<feature type="region of interest" description="Disordered" evidence="1">
    <location>
        <begin position="1338"/>
        <end position="1472"/>
    </location>
</feature>
<evidence type="ECO:0000313" key="3">
    <source>
        <dbReference type="EMBL" id="GIK05692.1"/>
    </source>
</evidence>
<dbReference type="Gene3D" id="3.20.20.150">
    <property type="entry name" value="Divalent-metal-dependent TIM barrel enzymes"/>
    <property type="match status" value="1"/>
</dbReference>
<dbReference type="InterPro" id="IPR004601">
    <property type="entry name" value="UvdE"/>
</dbReference>
<feature type="region of interest" description="Disordered" evidence="1">
    <location>
        <begin position="551"/>
        <end position="664"/>
    </location>
</feature>
<comment type="caution">
    <text evidence="3">The sequence shown here is derived from an EMBL/GenBank/DDBJ whole genome shotgun (WGS) entry which is preliminary data.</text>
</comment>
<reference evidence="3 4" key="1">
    <citation type="submission" date="2021-02" db="EMBL/GenBank/DDBJ databases">
        <title>Pan-genome distribution and transcriptional activeness of fungal secondary metabolism genes in Aspergillus section Fumigati.</title>
        <authorList>
            <person name="Takahashi H."/>
            <person name="Umemura M."/>
            <person name="Ninomiya A."/>
            <person name="Kusuya Y."/>
            <person name="Urayama S."/>
            <person name="Shimizu M."/>
            <person name="Watanabe A."/>
            <person name="Kamei K."/>
            <person name="Yaguchi T."/>
            <person name="Hagiwara D."/>
        </authorList>
    </citation>
    <scope>NUCLEOTIDE SEQUENCE [LARGE SCALE GENOMIC DNA]</scope>
    <source>
        <strain evidence="3 4">IFM 47045</strain>
    </source>
</reference>
<dbReference type="InterPro" id="IPR036237">
    <property type="entry name" value="Xyl_isomerase-like_sf"/>
</dbReference>
<feature type="region of interest" description="Disordered" evidence="1">
    <location>
        <begin position="834"/>
        <end position="862"/>
    </location>
</feature>
<feature type="region of interest" description="Disordered" evidence="1">
    <location>
        <begin position="87"/>
        <end position="130"/>
    </location>
</feature>
<dbReference type="GO" id="GO:0004519">
    <property type="term" value="F:endonuclease activity"/>
    <property type="evidence" value="ECO:0007669"/>
    <property type="project" value="InterPro"/>
</dbReference>
<name>A0A9P3C158_ASPVI</name>
<evidence type="ECO:0000313" key="4">
    <source>
        <dbReference type="Proteomes" id="UP000710440"/>
    </source>
</evidence>
<evidence type="ECO:0000259" key="2">
    <source>
        <dbReference type="Pfam" id="PF09949"/>
    </source>
</evidence>
<dbReference type="FunFam" id="3.20.20.150:FF:000012">
    <property type="entry name" value="Related to UV-endonuclease UVE-1"/>
    <property type="match status" value="1"/>
</dbReference>
<dbReference type="PANTHER" id="PTHR28208:SF3">
    <property type="entry name" value="PHOSPHATIDATE PHOSPHATASE APP1"/>
    <property type="match status" value="1"/>
</dbReference>
<dbReference type="Pfam" id="PF09949">
    <property type="entry name" value="APP1_cat"/>
    <property type="match status" value="1"/>
</dbReference>
<feature type="region of interest" description="Disordered" evidence="1">
    <location>
        <begin position="1577"/>
        <end position="1615"/>
    </location>
</feature>
<dbReference type="GO" id="GO:0030479">
    <property type="term" value="C:actin cortical patch"/>
    <property type="evidence" value="ECO:0007669"/>
    <property type="project" value="TreeGrafter"/>
</dbReference>
<accession>A0A9P3C158</accession>
<feature type="region of interest" description="Disordered" evidence="1">
    <location>
        <begin position="1055"/>
        <end position="1085"/>
    </location>
</feature>
<feature type="domain" description="Phosphatidate phosphatase APP1 catalytic" evidence="2">
    <location>
        <begin position="1169"/>
        <end position="1318"/>
    </location>
</feature>
<gene>
    <name evidence="3" type="ORF">Aspvir_009805</name>
</gene>
<dbReference type="OrthoDB" id="541883at2759"/>
<dbReference type="GO" id="GO:0009411">
    <property type="term" value="P:response to UV"/>
    <property type="evidence" value="ECO:0007669"/>
    <property type="project" value="InterPro"/>
</dbReference>
<dbReference type="InterPro" id="IPR052935">
    <property type="entry name" value="Mg2+_PAP"/>
</dbReference>
<feature type="compositionally biased region" description="Polar residues" evidence="1">
    <location>
        <begin position="1420"/>
        <end position="1438"/>
    </location>
</feature>
<sequence length="1664" mass="185337">MPQVALVAWNLARRKLRFATSRRHAQSGGGRVSGVIATHSSAGRSFKLVTAPTFPPYLPSRGLSRPSESVTMPASAVAPDDTLGIGIIPQATKSNDEPSQDVPSDPESDDDVPVEAEELQDALSRPPPVNSSYLPLPWRGRLGYACLNTYLRNANPPVFCSRTCRIASILENRHPLADPSQPPHPTKNRPDRDRTPDVARGQAYVESLGLANARDLIKLLHWNDKYGIKFMRLSSEMFPFASHKEYGYKLAPFASEVLAEVGRVVAELGHRVSVHPGQFTQLGSPRLEVIESSIRDLEYHSEMLQLLQLPPQQDRDAVMILHMGGVFGDKEATLDRFRENYKGLSQDIKNRLVLENDDVSWSVHDLLPICEELNIPLVLDFHHHNIVFDSTQVREGTLDIMDLFDRIKATWTRKNITQKMHYSEPVPSAITNRQRRKHSTRVSTLPPCDPTMDLMIEAKDKEQAVFELMRRFKLPGHDLFNDILPYTRADENKPFKPPRKTKKNGGFVDLEAQVPPAPTVPEEEVGMGGPERRVYWPPGMEEWLRPKKIIRVKVGQSPTKPNASKQKKKAMTNDDSPQIKDEDADEDDEEPATPKPKTARPLKRTASVKKLTSRKRKASPTPPSTPSVSDIEGLDLAEPPILSRTETANTRRSRRAKTANRVNYAEESDSYQALLVSPEFNSNKTPSISTLAPKIYPRSRWLAAPPTSQFRRQPLFRFLPSLLRPSNRDRQTRPGRLLRFFRLLIGPHATRRAQLRLWGLRHETIPAFRHRAQARVYRAIVQQQARRARRRISGKKGILELLLLGRRGPARRLGAGSAGGSQLVPRVKGLRAGGQVPDAAARSSMSQYESSASTSWGAGSGGRRKKVYEYLKAANELRQTYTAQWTAQRNNQRDYNEDYYNTPGAFSDVEITRSGNEEMVLFPSYARRLVMGKRPEVQARQRRDSTSTIDEYRGVSDIPEPASEWARYEDEHAVVAVDVRGWVYAPHRGPMTRKHRLLIALARKLSGIPAPNNTSADDGNATVAVGTSTKTAGASEEEMVDQEIQSIIKNAEKSADPVWKSSASDDRSSSASSEKTAQPSQLSKDELTVANAHLMERLRPFLTNPRAAMPVTVFFYNDEQSQSRNIMTDESGHFNLRATLPFVPTYIRVLASEELSATKMIQIIEPTGVSLISDIDDTVKHSAITNGAKEIFRNTFVRELADLSVDGVTDWYNELAKMGVEIHYVSNAPWQLYPLLERYFKLVGLPPGSFHLKQYSGMLQGIFEPTAERKRGSLEQILRDFPERKFILVGDSGEADLEVYTDIVLANPGRILGIFIRDVTTSDRKDFFDKSVDHLEGVPARSHSTPQLIDDSDATAKRPALPPRPSRGYPGRYTEAVSINNGDLIDLRDEHEEKNVSADAPKPASFRMPPMKPSKPSSLRAVTTNSESTEKGASSQIQDLIRRKPVPPVPPRRQIPTDQEESSSSPKALAQSTSYASGVLNAVQSVTNSLPAATKQLPFRPKTSDGNGAVDQPSDPTKSKQAPPPPPPRRTYTGASTATSDSSGNWPASQKIQSYPASAAAAAYQFASERLNWAASPAASLRSRPSIPSLSRSSTNPVNNQSDSSSVPPPPLPNKREELWRRRWARANELLAEQGVVLGSWRVGKDMKDVSVWLVQQAMKGMQE</sequence>
<dbReference type="InterPro" id="IPR019236">
    <property type="entry name" value="APP1_cat"/>
</dbReference>
<dbReference type="GO" id="GO:0008195">
    <property type="term" value="F:phosphatidate phosphatase activity"/>
    <property type="evidence" value="ECO:0007669"/>
    <property type="project" value="InterPro"/>
</dbReference>
<organism evidence="3 4">
    <name type="scientific">Aspergillus viridinutans</name>
    <dbReference type="NCBI Taxonomy" id="75553"/>
    <lineage>
        <taxon>Eukaryota</taxon>
        <taxon>Fungi</taxon>
        <taxon>Dikarya</taxon>
        <taxon>Ascomycota</taxon>
        <taxon>Pezizomycotina</taxon>
        <taxon>Eurotiomycetes</taxon>
        <taxon>Eurotiomycetidae</taxon>
        <taxon>Eurotiales</taxon>
        <taxon>Aspergillaceae</taxon>
        <taxon>Aspergillus</taxon>
        <taxon>Aspergillus subgen. Fumigati</taxon>
    </lineage>
</organism>
<feature type="compositionally biased region" description="Basic and acidic residues" evidence="1">
    <location>
        <begin position="1385"/>
        <end position="1396"/>
    </location>
</feature>
<dbReference type="SUPFAM" id="SSF51658">
    <property type="entry name" value="Xylose isomerase-like"/>
    <property type="match status" value="1"/>
</dbReference>
<evidence type="ECO:0000256" key="1">
    <source>
        <dbReference type="SAM" id="MobiDB-lite"/>
    </source>
</evidence>
<feature type="compositionally biased region" description="Low complexity" evidence="1">
    <location>
        <begin position="1577"/>
        <end position="1606"/>
    </location>
</feature>
<feature type="compositionally biased region" description="Basic residues" evidence="1">
    <location>
        <begin position="597"/>
        <end position="618"/>
    </location>
</feature>
<dbReference type="EMBL" id="BOPL01000009">
    <property type="protein sequence ID" value="GIK05692.1"/>
    <property type="molecule type" value="Genomic_DNA"/>
</dbReference>
<feature type="compositionally biased region" description="Low complexity" evidence="1">
    <location>
        <begin position="1531"/>
        <end position="1544"/>
    </location>
</feature>
<feature type="region of interest" description="Disordered" evidence="1">
    <location>
        <begin position="1493"/>
        <end position="1550"/>
    </location>
</feature>
<dbReference type="GeneID" id="66937787"/>
<keyword evidence="4" id="KW-1185">Reference proteome</keyword>
<dbReference type="Pfam" id="PF03851">
    <property type="entry name" value="UvdE"/>
    <property type="match status" value="1"/>
</dbReference>
<dbReference type="GO" id="GO:0006289">
    <property type="term" value="P:nucleotide-excision repair"/>
    <property type="evidence" value="ECO:0007669"/>
    <property type="project" value="InterPro"/>
</dbReference>
<feature type="compositionally biased region" description="Polar residues" evidence="1">
    <location>
        <begin position="1462"/>
        <end position="1472"/>
    </location>
</feature>
<feature type="compositionally biased region" description="Acidic residues" evidence="1">
    <location>
        <begin position="104"/>
        <end position="120"/>
    </location>
</feature>
<dbReference type="Proteomes" id="UP000710440">
    <property type="component" value="Unassembled WGS sequence"/>
</dbReference>
<feature type="compositionally biased region" description="Acidic residues" evidence="1">
    <location>
        <begin position="582"/>
        <end position="591"/>
    </location>
</feature>
<feature type="compositionally biased region" description="Basic and acidic residues" evidence="1">
    <location>
        <begin position="188"/>
        <end position="197"/>
    </location>
</feature>
<protein>
    <recommendedName>
        <fullName evidence="2">Phosphatidate phosphatase APP1 catalytic domain-containing protein</fullName>
    </recommendedName>
</protein>
<proteinExistence type="predicted"/>
<dbReference type="NCBIfam" id="TIGR00629">
    <property type="entry name" value="uvde"/>
    <property type="match status" value="1"/>
</dbReference>
<dbReference type="PANTHER" id="PTHR28208">
    <property type="entry name" value="PHOSPHATIDATE PHOSPHATASE APP1"/>
    <property type="match status" value="1"/>
</dbReference>
<feature type="region of interest" description="Disordered" evidence="1">
    <location>
        <begin position="174"/>
        <end position="197"/>
    </location>
</feature>